<feature type="transmembrane region" description="Helical" evidence="5">
    <location>
        <begin position="286"/>
        <end position="309"/>
    </location>
</feature>
<dbReference type="Pfam" id="PF00146">
    <property type="entry name" value="NADHdh"/>
    <property type="match status" value="1"/>
</dbReference>
<protein>
    <recommendedName>
        <fullName evidence="5">F(420)H(2) dehydrogenase subunit H</fullName>
        <ecNumber evidence="5">1.5.98.3</ecNumber>
    </recommendedName>
    <alternativeName>
        <fullName evidence="5">F(420)H(2)-dependent phenazine dehydrogenase subunit H</fullName>
    </alternativeName>
    <alternativeName>
        <fullName evidence="5">F(420)H(2)-dependent phenazine oxidoreductase subunit H</fullName>
        <shortName evidence="5">FPO subunit H</shortName>
    </alternativeName>
</protein>
<keyword evidence="2 5" id="KW-0812">Transmembrane</keyword>
<dbReference type="PANTHER" id="PTHR11432:SF3">
    <property type="entry name" value="NADH-UBIQUINONE OXIDOREDUCTASE CHAIN 1"/>
    <property type="match status" value="1"/>
</dbReference>
<feature type="transmembrane region" description="Helical" evidence="5">
    <location>
        <begin position="45"/>
        <end position="69"/>
    </location>
</feature>
<dbReference type="NCBIfam" id="NF004741">
    <property type="entry name" value="PRK06076.1-2"/>
    <property type="match status" value="1"/>
</dbReference>
<feature type="transmembrane region" description="Helical" evidence="5">
    <location>
        <begin position="231"/>
        <end position="249"/>
    </location>
</feature>
<evidence type="ECO:0000256" key="5">
    <source>
        <dbReference type="HAMAP-Rule" id="MF_01350"/>
    </source>
</evidence>
<keyword evidence="3 5" id="KW-1133">Transmembrane helix</keyword>
<evidence type="ECO:0000313" key="6">
    <source>
        <dbReference type="EMBL" id="SNQ61167.1"/>
    </source>
</evidence>
<dbReference type="InterPro" id="IPR018086">
    <property type="entry name" value="NADH_UbQ_OxRdtase_su1_CS"/>
</dbReference>
<dbReference type="STRING" id="1392998.ANME2D_00970"/>
<evidence type="ECO:0000256" key="4">
    <source>
        <dbReference type="ARBA" id="ARBA00023136"/>
    </source>
</evidence>
<evidence type="ECO:0000256" key="3">
    <source>
        <dbReference type="ARBA" id="ARBA00022989"/>
    </source>
</evidence>
<evidence type="ECO:0000256" key="1">
    <source>
        <dbReference type="ARBA" id="ARBA00004141"/>
    </source>
</evidence>
<dbReference type="PROSITE" id="PS00667">
    <property type="entry name" value="COMPLEX1_ND1_1"/>
    <property type="match status" value="1"/>
</dbReference>
<evidence type="ECO:0000256" key="2">
    <source>
        <dbReference type="ARBA" id="ARBA00022692"/>
    </source>
</evidence>
<dbReference type="GO" id="GO:0043738">
    <property type="term" value="F:reduced coenzyme F420 dehydrogenase activity"/>
    <property type="evidence" value="ECO:0007669"/>
    <property type="project" value="UniProtKB-EC"/>
</dbReference>
<dbReference type="EC" id="1.5.98.3" evidence="5"/>
<dbReference type="HAMAP" id="MF_01350">
    <property type="entry name" value="NDH1_NuoH"/>
    <property type="match status" value="1"/>
</dbReference>
<evidence type="ECO:0000313" key="7">
    <source>
        <dbReference type="Proteomes" id="UP000218615"/>
    </source>
</evidence>
<comment type="subunit">
    <text evidence="5">The FPO complex is composed of at least 13 different subunits. FpoA, FpoH, FpoJ, FpoK, FpoL, FpoM and FpoN proteins constitute the membrane sector of the complex.</text>
</comment>
<keyword evidence="6" id="KW-0830">Ubiquinone</keyword>
<dbReference type="EMBL" id="FZMP01000164">
    <property type="protein sequence ID" value="SNQ61167.1"/>
    <property type="molecule type" value="Genomic_DNA"/>
</dbReference>
<accession>A0A284VPR0</accession>
<dbReference type="GO" id="GO:0009060">
    <property type="term" value="P:aerobic respiration"/>
    <property type="evidence" value="ECO:0007669"/>
    <property type="project" value="TreeGrafter"/>
</dbReference>
<feature type="transmembrane region" description="Helical" evidence="5">
    <location>
        <begin position="315"/>
        <end position="339"/>
    </location>
</feature>
<comment type="similarity">
    <text evidence="5">Belongs to the complex I subunit 1 family.</text>
</comment>
<keyword evidence="7" id="KW-1185">Reference proteome</keyword>
<sequence length="379" mass="42237">MLFLAMWTGDIMFANAYELIVFILNFIGIYEPINNIFKTLGIEYVLRIIIVFVEIAVLFVFALLTIMFLTWMERKVVAMVQARYGPMVTGPRGLLQPVMDGVKLIGKEDIIPAKADRWVFTLAPFLVFIPALLIFIPLPFGESLIISDLNVGLLYIIAISAVSPIAILLAGWASNNKYSLMGAMRAVAQDISYTIPLALSAIAIVLFTGSLSTVDIVTAQNGTWFGFIPKWFIFLQPLGFILFLIASIAEMGRIPFDFQESEQELVAGFFTEYSGMKFAMFFLAEYAHLFSVSAIVVTLFLGGWSFPYISLLPAALVPLVSLGVFLVKTYAVIFFAMWLRDTVPRVRIDQLLNLGWKIMIPLALLNLLVTGFLLTVGVF</sequence>
<proteinExistence type="inferred from homology"/>
<feature type="transmembrane region" description="Helical" evidence="5">
    <location>
        <begin position="193"/>
        <end position="211"/>
    </location>
</feature>
<organism evidence="6 7">
    <name type="scientific">Candidatus Methanoperedens nitratireducens</name>
    <dbReference type="NCBI Taxonomy" id="1392998"/>
    <lineage>
        <taxon>Archaea</taxon>
        <taxon>Methanobacteriati</taxon>
        <taxon>Methanobacteriota</taxon>
        <taxon>Stenosarchaea group</taxon>
        <taxon>Methanomicrobia</taxon>
        <taxon>Methanosarcinales</taxon>
        <taxon>ANME-2 cluster</taxon>
        <taxon>Candidatus Methanoperedentaceae</taxon>
        <taxon>Candidatus Methanoperedens</taxon>
    </lineage>
</organism>
<comment type="subcellular location">
    <subcellularLocation>
        <location evidence="5">Cell membrane</location>
        <topology evidence="5">Multi-pass membrane protein</topology>
    </subcellularLocation>
    <subcellularLocation>
        <location evidence="1">Membrane</location>
        <topology evidence="1">Multi-pass membrane protein</topology>
    </subcellularLocation>
</comment>
<comment type="function">
    <text evidence="5">Component of the F(420)H(2) dehydrogenase (FPO complex) which is part of the energy-conserving F(420)H(2):heterodisulfide oxidoreductase system. The membrane-bound electron transfer system of the complex plays an important role in the metabolism of methylotrophic methanogens when the organisms grow on methanol or methylamines. Catalyzes the oxidation of methanophenazine to dihydromethanophenazine. It shuttles electrons from F(420)H(2), via FAD and iron-sulfur (Fe-S) centers, to methanophenazine (an electron carrier in the membrane). It couples the redox reaction to proton translocation (for every two electrons transferred, two hydrogen ions are translocated across the cytoplasmic membrane), and thus conserves the redox energy in a proton gradient.</text>
</comment>
<dbReference type="GO" id="GO:0003954">
    <property type="term" value="F:NADH dehydrogenase activity"/>
    <property type="evidence" value="ECO:0007669"/>
    <property type="project" value="TreeGrafter"/>
</dbReference>
<dbReference type="AlphaFoldDB" id="A0A284VPR0"/>
<feature type="transmembrane region" description="Helical" evidence="5">
    <location>
        <begin position="118"/>
        <end position="140"/>
    </location>
</feature>
<dbReference type="GO" id="GO:0005886">
    <property type="term" value="C:plasma membrane"/>
    <property type="evidence" value="ECO:0007669"/>
    <property type="project" value="UniProtKB-SubCell"/>
</dbReference>
<keyword evidence="4 5" id="KW-0472">Membrane</keyword>
<dbReference type="PANTHER" id="PTHR11432">
    <property type="entry name" value="NADH DEHYDROGENASE SUBUNIT 1"/>
    <property type="match status" value="1"/>
</dbReference>
<dbReference type="InterPro" id="IPR001694">
    <property type="entry name" value="NADH_UbQ_OxRdtase_su1/FPO"/>
</dbReference>
<gene>
    <name evidence="6" type="primary">nuoH</name>
    <name evidence="5" type="synonym">fpoH</name>
    <name evidence="6" type="ORF">MNV_2460003</name>
</gene>
<feature type="transmembrane region" description="Helical" evidence="5">
    <location>
        <begin position="152"/>
        <end position="172"/>
    </location>
</feature>
<keyword evidence="5" id="KW-1003">Cell membrane</keyword>
<name>A0A284VPR0_9EURY</name>
<dbReference type="Proteomes" id="UP000218615">
    <property type="component" value="Unassembled WGS sequence"/>
</dbReference>
<comment type="catalytic activity">
    <reaction evidence="5">
        <text>methanophenazine + reduced coenzyme F420-(gamma-L-Glu)(n) = dihydromethanophenazine + oxidized coenzyme F420-(gamma-L-Glu)(n) + H(+)</text>
        <dbReference type="Rhea" id="RHEA:54752"/>
        <dbReference type="Rhea" id="RHEA-COMP:12939"/>
        <dbReference type="Rhea" id="RHEA-COMP:14378"/>
        <dbReference type="ChEBI" id="CHEBI:15378"/>
        <dbReference type="ChEBI" id="CHEBI:29118"/>
        <dbReference type="ChEBI" id="CHEBI:50375"/>
        <dbReference type="ChEBI" id="CHEBI:133980"/>
        <dbReference type="ChEBI" id="CHEBI:139511"/>
        <dbReference type="EC" id="1.5.98.3"/>
    </reaction>
</comment>
<feature type="transmembrane region" description="Helical" evidence="5">
    <location>
        <begin position="351"/>
        <end position="374"/>
    </location>
</feature>
<feature type="transmembrane region" description="Helical" evidence="5">
    <location>
        <begin position="12"/>
        <end position="33"/>
    </location>
</feature>
<reference evidence="7" key="1">
    <citation type="submission" date="2017-06" db="EMBL/GenBank/DDBJ databases">
        <authorList>
            <person name="Cremers G."/>
        </authorList>
    </citation>
    <scope>NUCLEOTIDE SEQUENCE [LARGE SCALE GENOMIC DNA]</scope>
</reference>